<evidence type="ECO:0000313" key="3">
    <source>
        <dbReference type="Proteomes" id="UP001218895"/>
    </source>
</evidence>
<feature type="transmembrane region" description="Helical" evidence="1">
    <location>
        <begin position="120"/>
        <end position="143"/>
    </location>
</feature>
<organism evidence="2 3">
    <name type="scientific">Methanomicrobium antiquum</name>
    <dbReference type="NCBI Taxonomy" id="487686"/>
    <lineage>
        <taxon>Archaea</taxon>
        <taxon>Methanobacteriati</taxon>
        <taxon>Methanobacteriota</taxon>
        <taxon>Stenosarchaea group</taxon>
        <taxon>Methanomicrobia</taxon>
        <taxon>Methanomicrobiales</taxon>
        <taxon>Methanomicrobiaceae</taxon>
        <taxon>Methanomicrobium</taxon>
    </lineage>
</organism>
<dbReference type="RefSeq" id="WP_278099355.1">
    <property type="nucleotide sequence ID" value="NZ_CP091092.1"/>
</dbReference>
<name>A0AAF0FU18_9EURY</name>
<feature type="transmembrane region" description="Helical" evidence="1">
    <location>
        <begin position="75"/>
        <end position="99"/>
    </location>
</feature>
<sequence length="246" mass="26751">MTELLIFDGIFAVILDVLQALLPLIFFFCIFQVVSLKLPEEYVVNLGKGILITLIGMVLFFQGVHIAFLPAGTKIGAFFGTFEILWILIPFGFLLGFLATFAEPAVRVLCYEIEKSSSGYIQGSLILYSLSIGVAASVSLGMARILYELPFHIMIIAGYLLALILMRFSDKDFIAIAFDSGGVATGPMAVTFIMAFSVGVADSMGGRNALLDGFGMIAFIALTPILTLLVLGIYFKHKKQEINHGL</sequence>
<evidence type="ECO:0000256" key="1">
    <source>
        <dbReference type="SAM" id="Phobius"/>
    </source>
</evidence>
<feature type="transmembrane region" description="Helical" evidence="1">
    <location>
        <begin position="46"/>
        <end position="69"/>
    </location>
</feature>
<dbReference type="GeneID" id="79950791"/>
<keyword evidence="3" id="KW-1185">Reference proteome</keyword>
<proteinExistence type="predicted"/>
<feature type="transmembrane region" description="Helical" evidence="1">
    <location>
        <begin position="213"/>
        <end position="235"/>
    </location>
</feature>
<dbReference type="Pfam" id="PF07556">
    <property type="entry name" value="DUF1538"/>
    <property type="match status" value="1"/>
</dbReference>
<evidence type="ECO:0000313" key="2">
    <source>
        <dbReference type="EMBL" id="WFN36518.1"/>
    </source>
</evidence>
<dbReference type="InterPro" id="IPR011435">
    <property type="entry name" value="UmpAB"/>
</dbReference>
<reference evidence="2" key="1">
    <citation type="submission" date="2022-01" db="EMBL/GenBank/DDBJ databases">
        <title>Complete genome of Methanomicrobium antiquum DSM 21220.</title>
        <authorList>
            <person name="Chen S.-C."/>
            <person name="You Y.-T."/>
            <person name="Zhou Y.-Z."/>
            <person name="Lai M.-C."/>
        </authorList>
    </citation>
    <scope>NUCLEOTIDE SEQUENCE</scope>
    <source>
        <strain evidence="2">DSM 21220</strain>
    </source>
</reference>
<feature type="transmembrane region" description="Helical" evidence="1">
    <location>
        <begin position="149"/>
        <end position="166"/>
    </location>
</feature>
<dbReference type="KEGG" id="manq:L1994_10295"/>
<gene>
    <name evidence="2" type="ORF">L1994_10295</name>
</gene>
<feature type="transmembrane region" description="Helical" evidence="1">
    <location>
        <begin position="6"/>
        <end position="34"/>
    </location>
</feature>
<dbReference type="AlphaFoldDB" id="A0AAF0FU18"/>
<keyword evidence="1" id="KW-1133">Transmembrane helix</keyword>
<keyword evidence="1" id="KW-0472">Membrane</keyword>
<keyword evidence="1" id="KW-0812">Transmembrane</keyword>
<dbReference type="Proteomes" id="UP001218895">
    <property type="component" value="Chromosome"/>
</dbReference>
<accession>A0AAF0FU18</accession>
<feature type="transmembrane region" description="Helical" evidence="1">
    <location>
        <begin position="173"/>
        <end position="201"/>
    </location>
</feature>
<dbReference type="EMBL" id="CP091092">
    <property type="protein sequence ID" value="WFN36518.1"/>
    <property type="molecule type" value="Genomic_DNA"/>
</dbReference>
<protein>
    <submittedName>
        <fullName evidence="2">DUF1538 domain-containing protein</fullName>
    </submittedName>
</protein>